<evidence type="ECO:0000256" key="5">
    <source>
        <dbReference type="ARBA" id="ARBA00022553"/>
    </source>
</evidence>
<protein>
    <recommendedName>
        <fullName evidence="3">histidine kinase</fullName>
        <ecNumber evidence="3">2.7.13.3</ecNumber>
    </recommendedName>
</protein>
<dbReference type="Gene3D" id="6.10.250.3020">
    <property type="match status" value="1"/>
</dbReference>
<dbReference type="InterPro" id="IPR017055">
    <property type="entry name" value="Sig_transdc_His_kinase_DctB"/>
</dbReference>
<keyword evidence="14" id="KW-0175">Coiled coil</keyword>
<dbReference type="InterPro" id="IPR005467">
    <property type="entry name" value="His_kinase_dom"/>
</dbReference>
<dbReference type="Gene3D" id="1.10.287.130">
    <property type="match status" value="1"/>
</dbReference>
<gene>
    <name evidence="17" type="ORF">LIN78_07230</name>
</gene>
<keyword evidence="11 15" id="KW-1133">Transmembrane helix</keyword>
<evidence type="ECO:0000256" key="9">
    <source>
        <dbReference type="ARBA" id="ARBA00022777"/>
    </source>
</evidence>
<evidence type="ECO:0000313" key="17">
    <source>
        <dbReference type="EMBL" id="MCB6183335.1"/>
    </source>
</evidence>
<dbReference type="PANTHER" id="PTHR43065:SF46">
    <property type="entry name" value="C4-DICARBOXYLATE TRANSPORT SENSOR PROTEIN DCTB"/>
    <property type="match status" value="1"/>
</dbReference>
<comment type="subcellular location">
    <subcellularLocation>
        <location evidence="2">Cell membrane</location>
        <topology evidence="2">Multi-pass membrane protein</topology>
    </subcellularLocation>
</comment>
<dbReference type="InterPro" id="IPR029151">
    <property type="entry name" value="Sensor-like_sf"/>
</dbReference>
<keyword evidence="7 15" id="KW-0812">Transmembrane</keyword>
<dbReference type="GO" id="GO:0016301">
    <property type="term" value="F:kinase activity"/>
    <property type="evidence" value="ECO:0007669"/>
    <property type="project" value="UniProtKB-KW"/>
</dbReference>
<evidence type="ECO:0000256" key="10">
    <source>
        <dbReference type="ARBA" id="ARBA00022840"/>
    </source>
</evidence>
<evidence type="ECO:0000313" key="18">
    <source>
        <dbReference type="Proteomes" id="UP001165395"/>
    </source>
</evidence>
<dbReference type="CDD" id="cd00082">
    <property type="entry name" value="HisKA"/>
    <property type="match status" value="1"/>
</dbReference>
<evidence type="ECO:0000256" key="15">
    <source>
        <dbReference type="SAM" id="Phobius"/>
    </source>
</evidence>
<keyword evidence="13 15" id="KW-0472">Membrane</keyword>
<dbReference type="PROSITE" id="PS50109">
    <property type="entry name" value="HIS_KIN"/>
    <property type="match status" value="1"/>
</dbReference>
<dbReference type="Gene3D" id="3.30.450.20">
    <property type="entry name" value="PAS domain"/>
    <property type="match status" value="2"/>
</dbReference>
<evidence type="ECO:0000256" key="2">
    <source>
        <dbReference type="ARBA" id="ARBA00004651"/>
    </source>
</evidence>
<feature type="domain" description="Histidine kinase" evidence="16">
    <location>
        <begin position="445"/>
        <end position="656"/>
    </location>
</feature>
<dbReference type="SUPFAM" id="SSF55874">
    <property type="entry name" value="ATPase domain of HSP90 chaperone/DNA topoisomerase II/histidine kinase"/>
    <property type="match status" value="1"/>
</dbReference>
<feature type="transmembrane region" description="Helical" evidence="15">
    <location>
        <begin position="55"/>
        <end position="76"/>
    </location>
</feature>
<dbReference type="EMBL" id="JAJBZT010000003">
    <property type="protein sequence ID" value="MCB6183335.1"/>
    <property type="molecule type" value="Genomic_DNA"/>
</dbReference>
<dbReference type="SUPFAM" id="SSF47384">
    <property type="entry name" value="Homodimeric domain of signal transducing histidine kinase"/>
    <property type="match status" value="1"/>
</dbReference>
<dbReference type="InterPro" id="IPR033479">
    <property type="entry name" value="dCache_1"/>
</dbReference>
<dbReference type="Pfam" id="PF00512">
    <property type="entry name" value="HisKA"/>
    <property type="match status" value="1"/>
</dbReference>
<dbReference type="SMART" id="SM00388">
    <property type="entry name" value="HisKA"/>
    <property type="match status" value="1"/>
</dbReference>
<dbReference type="PANTHER" id="PTHR43065">
    <property type="entry name" value="SENSOR HISTIDINE KINASE"/>
    <property type="match status" value="1"/>
</dbReference>
<dbReference type="Proteomes" id="UP001165395">
    <property type="component" value="Unassembled WGS sequence"/>
</dbReference>
<evidence type="ECO:0000256" key="8">
    <source>
        <dbReference type="ARBA" id="ARBA00022741"/>
    </source>
</evidence>
<dbReference type="InterPro" id="IPR004358">
    <property type="entry name" value="Sig_transdc_His_kin-like_C"/>
</dbReference>
<evidence type="ECO:0000259" key="16">
    <source>
        <dbReference type="PROSITE" id="PS50109"/>
    </source>
</evidence>
<keyword evidence="6" id="KW-0808">Transferase</keyword>
<keyword evidence="5" id="KW-0597">Phosphoprotein</keyword>
<evidence type="ECO:0000256" key="11">
    <source>
        <dbReference type="ARBA" id="ARBA00022989"/>
    </source>
</evidence>
<dbReference type="Gene3D" id="3.30.565.10">
    <property type="entry name" value="Histidine kinase-like ATPase, C-terminal domain"/>
    <property type="match status" value="1"/>
</dbReference>
<feature type="coiled-coil region" evidence="14">
    <location>
        <begin position="381"/>
        <end position="436"/>
    </location>
</feature>
<comment type="catalytic activity">
    <reaction evidence="1">
        <text>ATP + protein L-histidine = ADP + protein N-phospho-L-histidine.</text>
        <dbReference type="EC" id="2.7.13.3"/>
    </reaction>
</comment>
<keyword evidence="18" id="KW-1185">Reference proteome</keyword>
<dbReference type="InterPro" id="IPR036890">
    <property type="entry name" value="HATPase_C_sf"/>
</dbReference>
<dbReference type="InterPro" id="IPR036097">
    <property type="entry name" value="HisK_dim/P_sf"/>
</dbReference>
<keyword evidence="8" id="KW-0547">Nucleotide-binding</keyword>
<dbReference type="InterPro" id="IPR003594">
    <property type="entry name" value="HATPase_dom"/>
</dbReference>
<keyword evidence="4" id="KW-1003">Cell membrane</keyword>
<keyword evidence="9 17" id="KW-0418">Kinase</keyword>
<dbReference type="EC" id="2.7.13.3" evidence="3"/>
<keyword evidence="12" id="KW-0902">Two-component regulatory system</keyword>
<evidence type="ECO:0000256" key="12">
    <source>
        <dbReference type="ARBA" id="ARBA00023012"/>
    </source>
</evidence>
<dbReference type="SUPFAM" id="SSF103190">
    <property type="entry name" value="Sensory domain-like"/>
    <property type="match status" value="1"/>
</dbReference>
<name>A0ABS8D565_9NEIS</name>
<dbReference type="SMART" id="SM00387">
    <property type="entry name" value="HATPase_c"/>
    <property type="match status" value="1"/>
</dbReference>
<reference evidence="17" key="1">
    <citation type="submission" date="2021-10" db="EMBL/GenBank/DDBJ databases">
        <title>The complete genome sequence of Leeia sp. TBRC 13508.</title>
        <authorList>
            <person name="Charoenyingcharoen P."/>
            <person name="Yukphan P."/>
        </authorList>
    </citation>
    <scope>NUCLEOTIDE SEQUENCE</scope>
    <source>
        <strain evidence="17">TBRC 13508</strain>
    </source>
</reference>
<keyword evidence="10" id="KW-0067">ATP-binding</keyword>
<evidence type="ECO:0000256" key="7">
    <source>
        <dbReference type="ARBA" id="ARBA00022692"/>
    </source>
</evidence>
<dbReference type="Pfam" id="PF02518">
    <property type="entry name" value="HATPase_c"/>
    <property type="match status" value="1"/>
</dbReference>
<evidence type="ECO:0000256" key="6">
    <source>
        <dbReference type="ARBA" id="ARBA00022679"/>
    </source>
</evidence>
<evidence type="ECO:0000256" key="4">
    <source>
        <dbReference type="ARBA" id="ARBA00022475"/>
    </source>
</evidence>
<evidence type="ECO:0000256" key="3">
    <source>
        <dbReference type="ARBA" id="ARBA00012438"/>
    </source>
</evidence>
<comment type="caution">
    <text evidence="17">The sequence shown here is derived from an EMBL/GenBank/DDBJ whole genome shotgun (WGS) entry which is preliminary data.</text>
</comment>
<organism evidence="17 18">
    <name type="scientific">Leeia speluncae</name>
    <dbReference type="NCBI Taxonomy" id="2884804"/>
    <lineage>
        <taxon>Bacteria</taxon>
        <taxon>Pseudomonadati</taxon>
        <taxon>Pseudomonadota</taxon>
        <taxon>Betaproteobacteria</taxon>
        <taxon>Neisseriales</taxon>
        <taxon>Leeiaceae</taxon>
        <taxon>Leeia</taxon>
    </lineage>
</organism>
<dbReference type="InterPro" id="IPR003661">
    <property type="entry name" value="HisK_dim/P_dom"/>
</dbReference>
<feature type="transmembrane region" description="Helical" evidence="15">
    <location>
        <begin position="346"/>
        <end position="367"/>
    </location>
</feature>
<dbReference type="Pfam" id="PF02743">
    <property type="entry name" value="dCache_1"/>
    <property type="match status" value="1"/>
</dbReference>
<proteinExistence type="predicted"/>
<evidence type="ECO:0000256" key="1">
    <source>
        <dbReference type="ARBA" id="ARBA00000085"/>
    </source>
</evidence>
<dbReference type="PIRSF" id="PIRSF036431">
    <property type="entry name" value="STHK_DctB"/>
    <property type="match status" value="1"/>
</dbReference>
<sequence length="660" mass="73007">MSSKPDLIDFAQQVTKRSVMLFSEPDDDLNDRFRHGGIDSDMPLKSHSVFLNRATLFKIALLLFLMGCIGALTFHLSMQHGINTLQESASKQLQFHAKGIESEMGKYAFLPSILELEQPIKDILMSPSPKTREAANRYLSGLNQRAGSRVVYVLDQTGRVLATSNWDDEDSYLDEDLSFRPYWQDAIKGTPGRFYGIGITVGEPGYYLSHPLKYRDRIVGVGVAKIKLEALEERWQKAGLHAFVTDSNGIIILSSDPALKLKAINPISPAKREALARSLQYYWQALLDLAPITREPIGHHAEILVLKGDKTEGNRPVSYIAQTRQLQGTPWGFTLLVPLDSVKDDAISNAILAATLFACFSILLIAWNERRKVIRARLAAREALRKANSELEQRITERTEVLQQTNLQLMAEVESRMAAEQHLRETQDELVQASKMAAIGQMSTGIAHELNQPLAALRTIAANSIRFLERGNQEVVTTNLQMINELVDRMGRTTANLRAFARKPERKHGTSSLKRALDANWLLLQPRLEGVIVVQDNLNEDVILNIDQTSLEQILTNLIGNAIDAMQSTDTPRLIISAKIDNEKLHLTVADNGSGLSTEALNNLFQPFFTTKPAPHGLGLGLTLSASLAAAVGGKLSAEQIPTGGAAFTLTLDIHQSDES</sequence>
<dbReference type="RefSeq" id="WP_227180000.1">
    <property type="nucleotide sequence ID" value="NZ_JAJBZT010000003.1"/>
</dbReference>
<evidence type="ECO:0000256" key="14">
    <source>
        <dbReference type="SAM" id="Coils"/>
    </source>
</evidence>
<dbReference type="PRINTS" id="PR00344">
    <property type="entry name" value="BCTRLSENSOR"/>
</dbReference>
<accession>A0ABS8D565</accession>
<evidence type="ECO:0000256" key="13">
    <source>
        <dbReference type="ARBA" id="ARBA00023136"/>
    </source>
</evidence>